<dbReference type="PANTHER" id="PTHR23334">
    <property type="entry name" value="CCAAT/ENHANCER BINDING PROTEIN"/>
    <property type="match status" value="1"/>
</dbReference>
<feature type="region of interest" description="Disordered" evidence="1">
    <location>
        <begin position="73"/>
        <end position="95"/>
    </location>
</feature>
<sequence>MDDGEVGLSDNVLLPNPSDGSSSFPCSAYVDSYLDEILKNTRTCTHTHTCNPPGPDLARTHTCYHTHTHVFASEEDNSPNGEKTKVSKSRRPLGNREAVRKYREKKKAHTAYLQEEVKKLHLLNQQLVRKLQGQAIIEAEVLRLRGLLVDVRAKIDNELGVYPLQKQCNTMSTFKEGDCGVQSTGGGNGLQCENDIAYFHPQSVSLLQGNGVGGIGKIVGSWEGYCLPAIVNCQTNADEMTSPEGHVLDVAEPSMHSLPLGE</sequence>
<organism evidence="3 4">
    <name type="scientific">Dillenia turbinata</name>
    <dbReference type="NCBI Taxonomy" id="194707"/>
    <lineage>
        <taxon>Eukaryota</taxon>
        <taxon>Viridiplantae</taxon>
        <taxon>Streptophyta</taxon>
        <taxon>Embryophyta</taxon>
        <taxon>Tracheophyta</taxon>
        <taxon>Spermatophyta</taxon>
        <taxon>Magnoliopsida</taxon>
        <taxon>eudicotyledons</taxon>
        <taxon>Gunneridae</taxon>
        <taxon>Pentapetalae</taxon>
        <taxon>Dilleniales</taxon>
        <taxon>Dilleniaceae</taxon>
        <taxon>Dillenia</taxon>
    </lineage>
</organism>
<evidence type="ECO:0000259" key="2">
    <source>
        <dbReference type="SMART" id="SM00338"/>
    </source>
</evidence>
<evidence type="ECO:0000256" key="1">
    <source>
        <dbReference type="SAM" id="MobiDB-lite"/>
    </source>
</evidence>
<dbReference type="CDD" id="cd14686">
    <property type="entry name" value="bZIP"/>
    <property type="match status" value="1"/>
</dbReference>
<dbReference type="InterPro" id="IPR004827">
    <property type="entry name" value="bZIP"/>
</dbReference>
<feature type="region of interest" description="Disordered" evidence="1">
    <location>
        <begin position="1"/>
        <end position="21"/>
    </location>
</feature>
<evidence type="ECO:0000313" key="4">
    <source>
        <dbReference type="Proteomes" id="UP001370490"/>
    </source>
</evidence>
<dbReference type="EMBL" id="JBAMMX010000009">
    <property type="protein sequence ID" value="KAK6933914.1"/>
    <property type="molecule type" value="Genomic_DNA"/>
</dbReference>
<dbReference type="PANTHER" id="PTHR23334:SF20">
    <property type="entry name" value="BASIC LEUCINE ZIPPER 24"/>
    <property type="match status" value="1"/>
</dbReference>
<dbReference type="InterPro" id="IPR031106">
    <property type="entry name" value="C/EBP"/>
</dbReference>
<dbReference type="GO" id="GO:0000981">
    <property type="term" value="F:DNA-binding transcription factor activity, RNA polymerase II-specific"/>
    <property type="evidence" value="ECO:0007669"/>
    <property type="project" value="TreeGrafter"/>
</dbReference>
<evidence type="ECO:0000313" key="3">
    <source>
        <dbReference type="EMBL" id="KAK6933914.1"/>
    </source>
</evidence>
<feature type="domain" description="BZIP" evidence="2">
    <location>
        <begin position="83"/>
        <end position="150"/>
    </location>
</feature>
<dbReference type="InterPro" id="IPR046347">
    <property type="entry name" value="bZIP_sf"/>
</dbReference>
<dbReference type="SUPFAM" id="SSF57959">
    <property type="entry name" value="Leucine zipper domain"/>
    <property type="match status" value="1"/>
</dbReference>
<protein>
    <submittedName>
        <fullName evidence="3">Basic-leucine zipper domain</fullName>
    </submittedName>
</protein>
<gene>
    <name evidence="3" type="ORF">RJ641_036808</name>
</gene>
<dbReference type="GO" id="GO:0006351">
    <property type="term" value="P:DNA-templated transcription"/>
    <property type="evidence" value="ECO:0007669"/>
    <property type="project" value="InterPro"/>
</dbReference>
<comment type="caution">
    <text evidence="3">The sequence shown here is derived from an EMBL/GenBank/DDBJ whole genome shotgun (WGS) entry which is preliminary data.</text>
</comment>
<dbReference type="Proteomes" id="UP001370490">
    <property type="component" value="Unassembled WGS sequence"/>
</dbReference>
<dbReference type="Pfam" id="PF07716">
    <property type="entry name" value="bZIP_2"/>
    <property type="match status" value="1"/>
</dbReference>
<reference evidence="3 4" key="1">
    <citation type="submission" date="2023-12" db="EMBL/GenBank/DDBJ databases">
        <title>A high-quality genome assembly for Dillenia turbinata (Dilleniales).</title>
        <authorList>
            <person name="Chanderbali A."/>
        </authorList>
    </citation>
    <scope>NUCLEOTIDE SEQUENCE [LARGE SCALE GENOMIC DNA]</scope>
    <source>
        <strain evidence="3">LSX21</strain>
        <tissue evidence="3">Leaf</tissue>
    </source>
</reference>
<keyword evidence="4" id="KW-1185">Reference proteome</keyword>
<dbReference type="AlphaFoldDB" id="A0AAN8ZBA0"/>
<proteinExistence type="predicted"/>
<name>A0AAN8ZBA0_9MAGN</name>
<accession>A0AAN8ZBA0</accession>
<dbReference type="GO" id="GO:0000978">
    <property type="term" value="F:RNA polymerase II cis-regulatory region sequence-specific DNA binding"/>
    <property type="evidence" value="ECO:0007669"/>
    <property type="project" value="TreeGrafter"/>
</dbReference>
<dbReference type="Gene3D" id="1.20.5.170">
    <property type="match status" value="1"/>
</dbReference>
<dbReference type="SMART" id="SM00338">
    <property type="entry name" value="BRLZ"/>
    <property type="match status" value="1"/>
</dbReference>